<dbReference type="InterPro" id="IPR026777">
    <property type="entry name" value="PRM1"/>
</dbReference>
<evidence type="ECO:0000313" key="13">
    <source>
        <dbReference type="Proteomes" id="UP001219355"/>
    </source>
</evidence>
<keyword evidence="6 10" id="KW-0184">Conjugation</keyword>
<evidence type="ECO:0000313" key="12">
    <source>
        <dbReference type="EMBL" id="WEW60810.1"/>
    </source>
</evidence>
<dbReference type="AlphaFoldDB" id="A0AAF0DL49"/>
<evidence type="ECO:0000256" key="10">
    <source>
        <dbReference type="RuleBase" id="RU366035"/>
    </source>
</evidence>
<evidence type="ECO:0000256" key="5">
    <source>
        <dbReference type="ARBA" id="ARBA00022692"/>
    </source>
</evidence>
<dbReference type="GO" id="GO:0043332">
    <property type="term" value="C:mating projection tip"/>
    <property type="evidence" value="ECO:0007669"/>
    <property type="project" value="UniProtKB-UniRule"/>
</dbReference>
<evidence type="ECO:0000256" key="7">
    <source>
        <dbReference type="ARBA" id="ARBA00022989"/>
    </source>
</evidence>
<evidence type="ECO:0000256" key="8">
    <source>
        <dbReference type="ARBA" id="ARBA00023136"/>
    </source>
</evidence>
<sequence>MHFSRFIPRSSPDLPPYGAHDAPAIQNAAPSTAPPGAITPYLGFKSRLSQIWINKWTILLLLVLVRVLIAIAGLNDNMASAKREALSACTGVESMGSAMASMPHYMSKGVNELTASGVEKAVNGLMSMLLLTVTGVEEMVVFYINVLTQTYLCLITLAVSGSLHVALKVVEDAADFLNKTLGEVAQGIEKGVNGFENKFNDFLKGINAITSAFGGKKDPPKIDIGGDLDKLKQVRLPSSLDEGLKKINDSIPTFKEVNNFTNTAIRFPFEEVKKLINQSLVDYKFDRSVFPVPQKEKLSFCGDNDGINSFFNKLKSITLTAQKIFVAVLIAGAIAACVPMGILEIRRWRHMRERASLVQKNDHDPMDVVYIVSRPYTSSAGLKVASWFKAGRRRVLVRWIIAYATSTPALFLLSLGIAGLFSCACQAILLQAVKKEVPALTNEVSQFADKVVFSLNNASAQWAISTNRVIDDTNKDINQKVFGWVNTSTSSINNTLNIFVDKTSDVLNQTFGGTILYDPIKDVLHCLIGLKIQGIQKALTWVHDHAHIDFPNMPNDTFSLGAIESIAHDNKSDPESFLANPGDKTADAITHVVVRVTNAIESSIRTEALISSFLILLWFIILLLAIIRALTLAFRRDKTRGEGGIDATYHPPVPPAPHAVSSMEMTDFYNVPLTRVADTSDGGGGGAGLAPKYSTTPNVRGGSRSSDAEEDEYQAQKLGYAGQRDYEAALKRDGVSMCRESSYGQVVYGGEKR</sequence>
<proteinExistence type="inferred from homology"/>
<evidence type="ECO:0000256" key="1">
    <source>
        <dbReference type="ARBA" id="ARBA00002512"/>
    </source>
</evidence>
<keyword evidence="9" id="KW-0325">Glycoprotein</keyword>
<evidence type="ECO:0000256" key="11">
    <source>
        <dbReference type="SAM" id="MobiDB-lite"/>
    </source>
</evidence>
<organism evidence="12 13">
    <name type="scientific">Emydomyces testavorans</name>
    <dbReference type="NCBI Taxonomy" id="2070801"/>
    <lineage>
        <taxon>Eukaryota</taxon>
        <taxon>Fungi</taxon>
        <taxon>Dikarya</taxon>
        <taxon>Ascomycota</taxon>
        <taxon>Pezizomycotina</taxon>
        <taxon>Eurotiomycetes</taxon>
        <taxon>Eurotiomycetidae</taxon>
        <taxon>Onygenales</taxon>
        <taxon>Nannizziopsiaceae</taxon>
        <taxon>Emydomyces</taxon>
    </lineage>
</organism>
<dbReference type="PANTHER" id="PTHR31030">
    <property type="entry name" value="PLASMA MEMBRANE FUSION PROTEIN PRM1"/>
    <property type="match status" value="1"/>
</dbReference>
<evidence type="ECO:0000256" key="3">
    <source>
        <dbReference type="ARBA" id="ARBA00010780"/>
    </source>
</evidence>
<protein>
    <recommendedName>
        <fullName evidence="10">Plasma membrane fusion protein PRM1</fullName>
    </recommendedName>
</protein>
<feature type="region of interest" description="Disordered" evidence="11">
    <location>
        <begin position="1"/>
        <end position="29"/>
    </location>
</feature>
<feature type="transmembrane region" description="Helical" evidence="10">
    <location>
        <begin position="56"/>
        <end position="74"/>
    </location>
</feature>
<evidence type="ECO:0000256" key="2">
    <source>
        <dbReference type="ARBA" id="ARBA00004651"/>
    </source>
</evidence>
<keyword evidence="4 10" id="KW-1003">Cell membrane</keyword>
<comment type="caution">
    <text evidence="10">Lacks conserved residue(s) required for the propagation of feature annotation.</text>
</comment>
<feature type="transmembrane region" description="Helical" evidence="10">
    <location>
        <begin position="396"/>
        <end position="421"/>
    </location>
</feature>
<name>A0AAF0DL49_9EURO</name>
<keyword evidence="8 10" id="KW-0472">Membrane</keyword>
<dbReference type="GO" id="GO:0005886">
    <property type="term" value="C:plasma membrane"/>
    <property type="evidence" value="ECO:0007669"/>
    <property type="project" value="UniProtKB-SubCell"/>
</dbReference>
<feature type="region of interest" description="Disordered" evidence="11">
    <location>
        <begin position="680"/>
        <end position="713"/>
    </location>
</feature>
<feature type="transmembrane region" description="Helical" evidence="10">
    <location>
        <begin position="608"/>
        <end position="630"/>
    </location>
</feature>
<keyword evidence="13" id="KW-1185">Reference proteome</keyword>
<keyword evidence="7 10" id="KW-1133">Transmembrane helix</keyword>
<feature type="transmembrane region" description="Helical" evidence="10">
    <location>
        <begin position="324"/>
        <end position="345"/>
    </location>
</feature>
<dbReference type="GO" id="GO:0032220">
    <property type="term" value="P:plasma membrane fusion involved in cytogamy"/>
    <property type="evidence" value="ECO:0007669"/>
    <property type="project" value="TreeGrafter"/>
</dbReference>
<dbReference type="Proteomes" id="UP001219355">
    <property type="component" value="Chromosome 4"/>
</dbReference>
<comment type="function">
    <text evidence="1 10">Involved in cell fusion during mating by stabilizing the plasma membrane fusion event.</text>
</comment>
<comment type="similarity">
    <text evidence="3 10">Belongs to the PRM1 family.</text>
</comment>
<evidence type="ECO:0000256" key="9">
    <source>
        <dbReference type="ARBA" id="ARBA00023180"/>
    </source>
</evidence>
<reference evidence="12" key="1">
    <citation type="submission" date="2023-03" db="EMBL/GenBank/DDBJ databases">
        <title>Emydomyces testavorans Genome Sequence.</title>
        <authorList>
            <person name="Hoyer L."/>
        </authorList>
    </citation>
    <scope>NUCLEOTIDE SEQUENCE</scope>
    <source>
        <strain evidence="12">16-2883</strain>
    </source>
</reference>
<dbReference type="EMBL" id="CP120630">
    <property type="protein sequence ID" value="WEW60810.1"/>
    <property type="molecule type" value="Genomic_DNA"/>
</dbReference>
<evidence type="ECO:0000256" key="4">
    <source>
        <dbReference type="ARBA" id="ARBA00022475"/>
    </source>
</evidence>
<comment type="subcellular location">
    <subcellularLocation>
        <location evidence="2 10">Cell membrane</location>
        <topology evidence="2 10">Multi-pass membrane protein</topology>
    </subcellularLocation>
</comment>
<accession>A0AAF0DL49</accession>
<keyword evidence="5 10" id="KW-0812">Transmembrane</keyword>
<gene>
    <name evidence="12" type="primary">PRM1</name>
    <name evidence="12" type="ORF">PRK78_006298</name>
</gene>
<evidence type="ECO:0000256" key="6">
    <source>
        <dbReference type="ARBA" id="ARBA00022971"/>
    </source>
</evidence>
<dbReference type="PANTHER" id="PTHR31030:SF1">
    <property type="entry name" value="PLASMA MEMBRANE FUSION PROTEIN PRM1"/>
    <property type="match status" value="1"/>
</dbReference>